<organism evidence="8 9">
    <name type="scientific">Phialemonium thermophilum</name>
    <dbReference type="NCBI Taxonomy" id="223376"/>
    <lineage>
        <taxon>Eukaryota</taxon>
        <taxon>Fungi</taxon>
        <taxon>Dikarya</taxon>
        <taxon>Ascomycota</taxon>
        <taxon>Pezizomycotina</taxon>
        <taxon>Sordariomycetes</taxon>
        <taxon>Sordariomycetidae</taxon>
        <taxon>Cephalothecales</taxon>
        <taxon>Cephalothecaceae</taxon>
        <taxon>Phialemonium</taxon>
    </lineage>
</organism>
<feature type="transmembrane region" description="Helical" evidence="6">
    <location>
        <begin position="408"/>
        <end position="430"/>
    </location>
</feature>
<keyword evidence="2" id="KW-0813">Transport</keyword>
<dbReference type="PANTHER" id="PTHR23502">
    <property type="entry name" value="MAJOR FACILITATOR SUPERFAMILY"/>
    <property type="match status" value="1"/>
</dbReference>
<evidence type="ECO:0000259" key="7">
    <source>
        <dbReference type="PROSITE" id="PS50850"/>
    </source>
</evidence>
<keyword evidence="5 6" id="KW-0472">Membrane</keyword>
<dbReference type="InterPro" id="IPR005829">
    <property type="entry name" value="Sugar_transporter_CS"/>
</dbReference>
<comment type="caution">
    <text evidence="8">The sequence shown here is derived from an EMBL/GenBank/DDBJ whole genome shotgun (WGS) entry which is preliminary data.</text>
</comment>
<feature type="transmembrane region" description="Helical" evidence="6">
    <location>
        <begin position="20"/>
        <end position="46"/>
    </location>
</feature>
<dbReference type="PROSITE" id="PS00216">
    <property type="entry name" value="SUGAR_TRANSPORT_1"/>
    <property type="match status" value="1"/>
</dbReference>
<comment type="subcellular location">
    <subcellularLocation>
        <location evidence="1">Membrane</location>
        <topology evidence="1">Multi-pass membrane protein</topology>
    </subcellularLocation>
</comment>
<evidence type="ECO:0000256" key="2">
    <source>
        <dbReference type="ARBA" id="ARBA00022448"/>
    </source>
</evidence>
<dbReference type="EMBL" id="JAZHXJ010000055">
    <property type="protein sequence ID" value="KAL1878119.1"/>
    <property type="molecule type" value="Genomic_DNA"/>
</dbReference>
<feature type="transmembrane region" description="Helical" evidence="6">
    <location>
        <begin position="266"/>
        <end position="283"/>
    </location>
</feature>
<dbReference type="Gene3D" id="1.20.1250.20">
    <property type="entry name" value="MFS general substrate transporter like domains"/>
    <property type="match status" value="1"/>
</dbReference>
<evidence type="ECO:0000256" key="3">
    <source>
        <dbReference type="ARBA" id="ARBA00022692"/>
    </source>
</evidence>
<evidence type="ECO:0000256" key="5">
    <source>
        <dbReference type="ARBA" id="ARBA00023136"/>
    </source>
</evidence>
<feature type="transmembrane region" description="Helical" evidence="6">
    <location>
        <begin position="146"/>
        <end position="166"/>
    </location>
</feature>
<dbReference type="Pfam" id="PF07690">
    <property type="entry name" value="MFS_1"/>
    <property type="match status" value="1"/>
</dbReference>
<name>A0ABR3XRC6_9PEZI</name>
<dbReference type="InterPro" id="IPR011701">
    <property type="entry name" value="MFS"/>
</dbReference>
<feature type="transmembrane region" description="Helical" evidence="6">
    <location>
        <begin position="58"/>
        <end position="79"/>
    </location>
</feature>
<evidence type="ECO:0000313" key="9">
    <source>
        <dbReference type="Proteomes" id="UP001586593"/>
    </source>
</evidence>
<gene>
    <name evidence="8" type="ORF">VTK73DRAFT_7999</name>
</gene>
<evidence type="ECO:0000256" key="6">
    <source>
        <dbReference type="SAM" id="Phobius"/>
    </source>
</evidence>
<proteinExistence type="predicted"/>
<dbReference type="Proteomes" id="UP001586593">
    <property type="component" value="Unassembled WGS sequence"/>
</dbReference>
<feature type="domain" description="Major facilitator superfamily (MFS) profile" evidence="7">
    <location>
        <begin position="1"/>
        <end position="436"/>
    </location>
</feature>
<feature type="transmembrane region" description="Helical" evidence="6">
    <location>
        <begin position="384"/>
        <end position="402"/>
    </location>
</feature>
<protein>
    <recommendedName>
        <fullName evidence="7">Major facilitator superfamily (MFS) profile domain-containing protein</fullName>
    </recommendedName>
</protein>
<keyword evidence="9" id="KW-1185">Reference proteome</keyword>
<evidence type="ECO:0000256" key="4">
    <source>
        <dbReference type="ARBA" id="ARBA00022989"/>
    </source>
</evidence>
<evidence type="ECO:0000256" key="1">
    <source>
        <dbReference type="ARBA" id="ARBA00004141"/>
    </source>
</evidence>
<feature type="transmembrane region" description="Helical" evidence="6">
    <location>
        <begin position="346"/>
        <end position="372"/>
    </location>
</feature>
<sequence length="462" mass="49327">MFSPMSSFIFYPAISSMADGLGVTTGLVNLAVTTYMIVSGVVPSLLGNAADKLGRRPVYITALLIYFVANVGLALQNSFPALLVLRMLQSAGSSGTISLGYGIISDIATPAERGSYVGIFNLGPNVAPPIGPILGGAIAARLGWKWIFWFLCILGGVCLVLVLLTLPETARSLVGNGSVPPKGINRSILSLRTGKQSEVTEDRDSYQRQKMGIPNPLASLKLLRRYDVAIVVVCNGLSYGTYCSLQASLSTLFIDLYDYKQLEVGLIYLPFGAGCLFSVYAWGKLLNYDYVRTAKEYGLSVEAVRGNCLDGFPIERARLRSVFYLVALNASATLGYGWALHMRTHVAIPLVLQAVLGFAGSGIFVALLTLLTDLNPELSSTASATANIVRCALAATFLAVLQPLIDQIGVGCCFTFLGGLCGLCGPLLFLEAQKGPGWRKQQRTPQADSILTSAQQVEEVAP</sequence>
<feature type="transmembrane region" description="Helical" evidence="6">
    <location>
        <begin position="228"/>
        <end position="254"/>
    </location>
</feature>
<dbReference type="InterPro" id="IPR036259">
    <property type="entry name" value="MFS_trans_sf"/>
</dbReference>
<keyword evidence="3 6" id="KW-0812">Transmembrane</keyword>
<accession>A0ABR3XRC6</accession>
<reference evidence="8 9" key="1">
    <citation type="journal article" date="2024" name="Commun. Biol.">
        <title>Comparative genomic analysis of thermophilic fungi reveals convergent evolutionary adaptations and gene losses.</title>
        <authorList>
            <person name="Steindorff A.S."/>
            <person name="Aguilar-Pontes M.V."/>
            <person name="Robinson A.J."/>
            <person name="Andreopoulos B."/>
            <person name="LaButti K."/>
            <person name="Kuo A."/>
            <person name="Mondo S."/>
            <person name="Riley R."/>
            <person name="Otillar R."/>
            <person name="Haridas S."/>
            <person name="Lipzen A."/>
            <person name="Grimwood J."/>
            <person name="Schmutz J."/>
            <person name="Clum A."/>
            <person name="Reid I.D."/>
            <person name="Moisan M.C."/>
            <person name="Butler G."/>
            <person name="Nguyen T.T.M."/>
            <person name="Dewar K."/>
            <person name="Conant G."/>
            <person name="Drula E."/>
            <person name="Henrissat B."/>
            <person name="Hansel C."/>
            <person name="Singer S."/>
            <person name="Hutchinson M.I."/>
            <person name="de Vries R.P."/>
            <person name="Natvig D.O."/>
            <person name="Powell A.J."/>
            <person name="Tsang A."/>
            <person name="Grigoriev I.V."/>
        </authorList>
    </citation>
    <scope>NUCLEOTIDE SEQUENCE [LARGE SCALE GENOMIC DNA]</scope>
    <source>
        <strain evidence="8 9">ATCC 24622</strain>
    </source>
</reference>
<dbReference type="SUPFAM" id="SSF103473">
    <property type="entry name" value="MFS general substrate transporter"/>
    <property type="match status" value="1"/>
</dbReference>
<dbReference type="PROSITE" id="PS50850">
    <property type="entry name" value="MFS"/>
    <property type="match status" value="1"/>
</dbReference>
<dbReference type="InterPro" id="IPR020846">
    <property type="entry name" value="MFS_dom"/>
</dbReference>
<evidence type="ECO:0000313" key="8">
    <source>
        <dbReference type="EMBL" id="KAL1878119.1"/>
    </source>
</evidence>
<dbReference type="PANTHER" id="PTHR23502:SF51">
    <property type="entry name" value="QUINIDINE RESISTANCE PROTEIN 1-RELATED"/>
    <property type="match status" value="1"/>
</dbReference>
<keyword evidence="4 6" id="KW-1133">Transmembrane helix</keyword>